<proteinExistence type="predicted"/>
<reference evidence="2 3" key="1">
    <citation type="journal article" date="2019" name="Int. J. Syst. Evol. Microbiol.">
        <title>The Global Catalogue of Microorganisms (GCM) 10K type strain sequencing project: providing services to taxonomists for standard genome sequencing and annotation.</title>
        <authorList>
            <consortium name="The Broad Institute Genomics Platform"/>
            <consortium name="The Broad Institute Genome Sequencing Center for Infectious Disease"/>
            <person name="Wu L."/>
            <person name="Ma J."/>
        </authorList>
    </citation>
    <scope>NUCLEOTIDE SEQUENCE [LARGE SCALE GENOMIC DNA]</scope>
    <source>
        <strain evidence="2 3">GX21</strain>
    </source>
</reference>
<keyword evidence="1" id="KW-0812">Transmembrane</keyword>
<feature type="transmembrane region" description="Helical" evidence="1">
    <location>
        <begin position="275"/>
        <end position="296"/>
    </location>
</feature>
<dbReference type="RefSeq" id="WP_379702509.1">
    <property type="nucleotide sequence ID" value="NZ_JBHTAT010000001.1"/>
</dbReference>
<dbReference type="PANTHER" id="PTHR43471:SF1">
    <property type="entry name" value="ABC TRANSPORTER PERMEASE PROTEIN NOSY-RELATED"/>
    <property type="match status" value="1"/>
</dbReference>
<protein>
    <submittedName>
        <fullName evidence="2">ABC transporter permease</fullName>
    </submittedName>
</protein>
<comment type="caution">
    <text evidence="2">The sequence shown here is derived from an EMBL/GenBank/DDBJ whole genome shotgun (WGS) entry which is preliminary data.</text>
</comment>
<keyword evidence="1" id="KW-0472">Membrane</keyword>
<keyword evidence="1" id="KW-1133">Transmembrane helix</keyword>
<dbReference type="AlphaFoldDB" id="A0ABD5ZV42"/>
<dbReference type="Proteomes" id="UP001596434">
    <property type="component" value="Unassembled WGS sequence"/>
</dbReference>
<gene>
    <name evidence="2" type="ORF">ACFQKE_03175</name>
</gene>
<evidence type="ECO:0000256" key="1">
    <source>
        <dbReference type="SAM" id="Phobius"/>
    </source>
</evidence>
<evidence type="ECO:0000313" key="2">
    <source>
        <dbReference type="EMBL" id="MFC7254310.1"/>
    </source>
</evidence>
<dbReference type="GeneID" id="96952620"/>
<feature type="transmembrane region" description="Helical" evidence="1">
    <location>
        <begin position="142"/>
        <end position="166"/>
    </location>
</feature>
<evidence type="ECO:0000313" key="3">
    <source>
        <dbReference type="Proteomes" id="UP001596434"/>
    </source>
</evidence>
<name>A0ABD5ZV42_9EURY</name>
<dbReference type="PANTHER" id="PTHR43471">
    <property type="entry name" value="ABC TRANSPORTER PERMEASE"/>
    <property type="match status" value="1"/>
</dbReference>
<feature type="transmembrane region" description="Helical" evidence="1">
    <location>
        <begin position="53"/>
        <end position="81"/>
    </location>
</feature>
<dbReference type="EMBL" id="JBHTAT010000001">
    <property type="protein sequence ID" value="MFC7254310.1"/>
    <property type="molecule type" value="Genomic_DNA"/>
</dbReference>
<dbReference type="GO" id="GO:0005886">
    <property type="term" value="C:plasma membrane"/>
    <property type="evidence" value="ECO:0007669"/>
    <property type="project" value="UniProtKB-SubCell"/>
</dbReference>
<organism evidence="2 3">
    <name type="scientific">Haloplanus litoreus</name>
    <dbReference type="NCBI Taxonomy" id="767515"/>
    <lineage>
        <taxon>Archaea</taxon>
        <taxon>Methanobacteriati</taxon>
        <taxon>Methanobacteriota</taxon>
        <taxon>Stenosarchaea group</taxon>
        <taxon>Halobacteria</taxon>
        <taxon>Halobacteriales</taxon>
        <taxon>Haloferacaceae</taxon>
        <taxon>Haloplanus</taxon>
    </lineage>
</organism>
<accession>A0ABD5ZV42</accession>
<feature type="transmembrane region" description="Helical" evidence="1">
    <location>
        <begin position="173"/>
        <end position="191"/>
    </location>
</feature>
<feature type="transmembrane region" description="Helical" evidence="1">
    <location>
        <begin position="108"/>
        <end position="130"/>
    </location>
</feature>
<feature type="transmembrane region" description="Helical" evidence="1">
    <location>
        <begin position="20"/>
        <end position="41"/>
    </location>
</feature>
<dbReference type="Pfam" id="PF12679">
    <property type="entry name" value="ABC2_membrane_2"/>
    <property type="match status" value="1"/>
</dbReference>
<sequence>MTWQAVARKDFEDAIRSRWLWGLSVVFILVFSFPAFVRLYSGDLGGPQNNAGIVQLVIFFMKEATAIVVPLTAIVVAYASITRERGSGTMKLLLSLPHSRADVVAGKLLGRSAVIAIPVLIGFLVSIVLLVPGSSAPDWLTYVQFAFLTAMLGVVFVGVSVGISAAANGDRQAILGSGGAFALFWFGWDFLSNRLVDGTITILGDLGVDVATATRYEVVLFLKLLNPIQSYKTLVDSLFMPALRARLQMFGFFLGVDPRAQEALGPSLSPIYGDAFVVVYMLAWLAIPIALGLVAFRSADL</sequence>
<keyword evidence="3" id="KW-1185">Reference proteome</keyword>